<gene>
    <name evidence="2" type="ORF">EXN61_10760</name>
</gene>
<sequence>MRKAHLTKWIFSGLLVFSTVFFSADISAAAENECGTHGEDIVHQAYPTAQKTAELEFNIGNATLRLPADTFIGSDPHVIVCRLWPANPDLMLVAVPLMTKLSDYENEGDLDILVVENKSLQLRQRLRVKGIMNDDAIRIRGMTFDTARYQLAPGKTAFGIRVETEGSSRANPFGDTTLRLYTIDGEHLRSVLDNIVVRENVGEWDTTCAGSFQATTRTLIMARRTHGGAADIVVTETEAPSTFKVMPDGQCESFDEKKQIRKIQVTYDGKVYVVPRGLKREY</sequence>
<feature type="chain" id="PRO_5021827882" evidence="1">
    <location>
        <begin position="24"/>
        <end position="282"/>
    </location>
</feature>
<evidence type="ECO:0000256" key="1">
    <source>
        <dbReference type="SAM" id="SignalP"/>
    </source>
</evidence>
<protein>
    <submittedName>
        <fullName evidence="2">Uncharacterized protein</fullName>
    </submittedName>
</protein>
<evidence type="ECO:0000313" key="3">
    <source>
        <dbReference type="Proteomes" id="UP000317023"/>
    </source>
</evidence>
<dbReference type="Proteomes" id="UP000317023">
    <property type="component" value="Unassembled WGS sequence"/>
</dbReference>
<dbReference type="AlphaFoldDB" id="A0A546Y3I9"/>
<dbReference type="EMBL" id="SGOE01000002">
    <property type="protein sequence ID" value="TRB07571.1"/>
    <property type="molecule type" value="Genomic_DNA"/>
</dbReference>
<comment type="caution">
    <text evidence="2">The sequence shown here is derived from an EMBL/GenBank/DDBJ whole genome shotgun (WGS) entry which is preliminary data.</text>
</comment>
<keyword evidence="1" id="KW-0732">Signal</keyword>
<feature type="signal peptide" evidence="1">
    <location>
        <begin position="1"/>
        <end position="23"/>
    </location>
</feature>
<organism evidence="2 3">
    <name type="scientific">Agrobacterium tumefaciens</name>
    <dbReference type="NCBI Taxonomy" id="358"/>
    <lineage>
        <taxon>Bacteria</taxon>
        <taxon>Pseudomonadati</taxon>
        <taxon>Pseudomonadota</taxon>
        <taxon>Alphaproteobacteria</taxon>
        <taxon>Hyphomicrobiales</taxon>
        <taxon>Rhizobiaceae</taxon>
        <taxon>Rhizobium/Agrobacterium group</taxon>
        <taxon>Agrobacterium</taxon>
        <taxon>Agrobacterium tumefaciens complex</taxon>
    </lineage>
</organism>
<dbReference type="RefSeq" id="WP_142856513.1">
    <property type="nucleotide sequence ID" value="NZ_SGOE01000002.1"/>
</dbReference>
<accession>A0A546Y3I9</accession>
<reference evidence="2 3" key="1">
    <citation type="journal article" date="2019" name="Appl. Microbiol. Biotechnol.">
        <title>Differential efficiency of wild type rhizogenic strains for rol gene transformation of plants.</title>
        <authorList>
            <person name="Desmet S."/>
            <person name="De Keyser E."/>
            <person name="Van Vaerenbergh J."/>
            <person name="Baeyen S."/>
            <person name="Van Huylenbroeck J."/>
            <person name="Geelen D."/>
            <person name="Dhooghe E."/>
        </authorList>
    </citation>
    <scope>NUCLEOTIDE SEQUENCE [LARGE SCALE GENOMIC DNA]</scope>
    <source>
        <strain evidence="2 3">MAFF210266</strain>
    </source>
</reference>
<name>A0A546Y3I9_AGRTU</name>
<evidence type="ECO:0000313" key="2">
    <source>
        <dbReference type="EMBL" id="TRB07571.1"/>
    </source>
</evidence>
<proteinExistence type="predicted"/>